<dbReference type="InParanoid" id="A0A409XDH7"/>
<organism evidence="1 2">
    <name type="scientific">Psilocybe cyanescens</name>
    <dbReference type="NCBI Taxonomy" id="93625"/>
    <lineage>
        <taxon>Eukaryota</taxon>
        <taxon>Fungi</taxon>
        <taxon>Dikarya</taxon>
        <taxon>Basidiomycota</taxon>
        <taxon>Agaricomycotina</taxon>
        <taxon>Agaricomycetes</taxon>
        <taxon>Agaricomycetidae</taxon>
        <taxon>Agaricales</taxon>
        <taxon>Agaricineae</taxon>
        <taxon>Strophariaceae</taxon>
        <taxon>Psilocybe</taxon>
    </lineage>
</organism>
<accession>A0A409XDH7</accession>
<sequence>MDILEIPATPVMAESSRSAWTQAGKLAWQVHEILALSDECYTRHFSAIEKGKNCDLPEDTNDEELAACVDILSTKLDLVTADATSALSMAYDCNLACVELEKLAVHGPNASLSHRVTWLEGKMNDILGKLDMFETQFSNIATILQKLSTNGPLTQNQVASGLIKAVEDNMGDDMEVEKAADLVPDRLHKAKDVDANATMQTVQSSADIGSTGSGGSGPTIMPTVEPCQQDDSVSGPNDCDHIVGVAGHGSRQISLPMVEQHGPDDSVSGTDYSDLMLRINNVQEEQ</sequence>
<protein>
    <submittedName>
        <fullName evidence="1">Uncharacterized protein</fullName>
    </submittedName>
</protein>
<dbReference type="EMBL" id="NHYD01002008">
    <property type="protein sequence ID" value="PPQ88832.1"/>
    <property type="molecule type" value="Genomic_DNA"/>
</dbReference>
<evidence type="ECO:0000313" key="1">
    <source>
        <dbReference type="EMBL" id="PPQ88832.1"/>
    </source>
</evidence>
<dbReference type="Proteomes" id="UP000283269">
    <property type="component" value="Unassembled WGS sequence"/>
</dbReference>
<comment type="caution">
    <text evidence="1">The sequence shown here is derived from an EMBL/GenBank/DDBJ whole genome shotgun (WGS) entry which is preliminary data.</text>
</comment>
<evidence type="ECO:0000313" key="2">
    <source>
        <dbReference type="Proteomes" id="UP000283269"/>
    </source>
</evidence>
<keyword evidence="2" id="KW-1185">Reference proteome</keyword>
<proteinExistence type="predicted"/>
<reference evidence="1 2" key="1">
    <citation type="journal article" date="2018" name="Evol. Lett.">
        <title>Horizontal gene cluster transfer increased hallucinogenic mushroom diversity.</title>
        <authorList>
            <person name="Reynolds H.T."/>
            <person name="Vijayakumar V."/>
            <person name="Gluck-Thaler E."/>
            <person name="Korotkin H.B."/>
            <person name="Matheny P.B."/>
            <person name="Slot J.C."/>
        </authorList>
    </citation>
    <scope>NUCLEOTIDE SEQUENCE [LARGE SCALE GENOMIC DNA]</scope>
    <source>
        <strain evidence="1 2">2631</strain>
    </source>
</reference>
<name>A0A409XDH7_PSICY</name>
<gene>
    <name evidence="1" type="ORF">CVT25_009307</name>
</gene>
<dbReference type="AlphaFoldDB" id="A0A409XDH7"/>